<evidence type="ECO:0000256" key="2">
    <source>
        <dbReference type="SAM" id="Phobius"/>
    </source>
</evidence>
<protein>
    <submittedName>
        <fullName evidence="3">Uncharacterized protein</fullName>
    </submittedName>
</protein>
<keyword evidence="4" id="KW-1185">Reference proteome</keyword>
<reference evidence="3 4" key="1">
    <citation type="journal article" date="2018" name="Proc. Natl. Acad. Sci. U.S.A.">
        <title>Draft genome sequence of Camellia sinensis var. sinensis provides insights into the evolution of the tea genome and tea quality.</title>
        <authorList>
            <person name="Wei C."/>
            <person name="Yang H."/>
            <person name="Wang S."/>
            <person name="Zhao J."/>
            <person name="Liu C."/>
            <person name="Gao L."/>
            <person name="Xia E."/>
            <person name="Lu Y."/>
            <person name="Tai Y."/>
            <person name="She G."/>
            <person name="Sun J."/>
            <person name="Cao H."/>
            <person name="Tong W."/>
            <person name="Gao Q."/>
            <person name="Li Y."/>
            <person name="Deng W."/>
            <person name="Jiang X."/>
            <person name="Wang W."/>
            <person name="Chen Q."/>
            <person name="Zhang S."/>
            <person name="Li H."/>
            <person name="Wu J."/>
            <person name="Wang P."/>
            <person name="Li P."/>
            <person name="Shi C."/>
            <person name="Zheng F."/>
            <person name="Jian J."/>
            <person name="Huang B."/>
            <person name="Shan D."/>
            <person name="Shi M."/>
            <person name="Fang C."/>
            <person name="Yue Y."/>
            <person name="Li F."/>
            <person name="Li D."/>
            <person name="Wei S."/>
            <person name="Han B."/>
            <person name="Jiang C."/>
            <person name="Yin Y."/>
            <person name="Xia T."/>
            <person name="Zhang Z."/>
            <person name="Bennetzen J.L."/>
            <person name="Zhao S."/>
            <person name="Wan X."/>
        </authorList>
    </citation>
    <scope>NUCLEOTIDE SEQUENCE [LARGE SCALE GENOMIC DNA]</scope>
    <source>
        <strain evidence="4">cv. Shuchazao</strain>
        <tissue evidence="3">Leaf</tissue>
    </source>
</reference>
<organism evidence="3 4">
    <name type="scientific">Camellia sinensis var. sinensis</name>
    <name type="common">China tea</name>
    <dbReference type="NCBI Taxonomy" id="542762"/>
    <lineage>
        <taxon>Eukaryota</taxon>
        <taxon>Viridiplantae</taxon>
        <taxon>Streptophyta</taxon>
        <taxon>Embryophyta</taxon>
        <taxon>Tracheophyta</taxon>
        <taxon>Spermatophyta</taxon>
        <taxon>Magnoliopsida</taxon>
        <taxon>eudicotyledons</taxon>
        <taxon>Gunneridae</taxon>
        <taxon>Pentapetalae</taxon>
        <taxon>asterids</taxon>
        <taxon>Ericales</taxon>
        <taxon>Theaceae</taxon>
        <taxon>Camellia</taxon>
    </lineage>
</organism>
<feature type="transmembrane region" description="Helical" evidence="2">
    <location>
        <begin position="12"/>
        <end position="33"/>
    </location>
</feature>
<accession>A0A4S4EIX9</accession>
<gene>
    <name evidence="3" type="ORF">TEA_000347</name>
</gene>
<dbReference type="STRING" id="542762.A0A4S4EIX9"/>
<feature type="compositionally biased region" description="Low complexity" evidence="1">
    <location>
        <begin position="74"/>
        <end position="84"/>
    </location>
</feature>
<feature type="region of interest" description="Disordered" evidence="1">
    <location>
        <begin position="64"/>
        <end position="90"/>
    </location>
</feature>
<name>A0A4S4EIX9_CAMSN</name>
<keyword evidence="2" id="KW-0812">Transmembrane</keyword>
<evidence type="ECO:0000256" key="1">
    <source>
        <dbReference type="SAM" id="MobiDB-lite"/>
    </source>
</evidence>
<dbReference type="EMBL" id="SDRB02004429">
    <property type="protein sequence ID" value="THG15856.1"/>
    <property type="molecule type" value="Genomic_DNA"/>
</dbReference>
<evidence type="ECO:0000313" key="3">
    <source>
        <dbReference type="EMBL" id="THG15856.1"/>
    </source>
</evidence>
<evidence type="ECO:0000313" key="4">
    <source>
        <dbReference type="Proteomes" id="UP000306102"/>
    </source>
</evidence>
<comment type="caution">
    <text evidence="3">The sequence shown here is derived from an EMBL/GenBank/DDBJ whole genome shotgun (WGS) entry which is preliminary data.</text>
</comment>
<dbReference type="AlphaFoldDB" id="A0A4S4EIX9"/>
<keyword evidence="2" id="KW-1133">Transmembrane helix</keyword>
<keyword evidence="2" id="KW-0472">Membrane</keyword>
<dbReference type="Proteomes" id="UP000306102">
    <property type="component" value="Unassembled WGS sequence"/>
</dbReference>
<sequence>MWVFDEGVPRFSGGVLLAVVRCFLFVVGLPFGVQLSEGEKDGLEKKKRLSTNWFGSSCSRYSVNPQMASESKSKSSNNTNTNKNTTKRKQRYFPFNTSVVPGFFITCDGGRERQAFHESIIVINSV</sequence>
<proteinExistence type="predicted"/>